<dbReference type="GO" id="GO:0003743">
    <property type="term" value="F:translation initiation factor activity"/>
    <property type="evidence" value="ECO:0007669"/>
    <property type="project" value="UniProtKB-KW"/>
</dbReference>
<keyword evidence="3" id="KW-0547">Nucleotide-binding</keyword>
<reference evidence="8" key="2">
    <citation type="submission" date="2022-01" db="EMBL/GenBank/DDBJ databases">
        <authorList>
            <person name="Hirooka S."/>
            <person name="Miyagishima S.Y."/>
        </authorList>
    </citation>
    <scope>NUCLEOTIDE SEQUENCE</scope>
    <source>
        <strain evidence="8">NBRC 102759</strain>
    </source>
</reference>
<sequence>MASDITNITGGDDLFNRYKMPRIVAKVEGRGNGIKTRIVNCSQVAKALHRPPSYVCKFFGCELGAQTKIEEKSDVFIVNGAHEQQVLMEVLQKFIKMFVLCANCNLPETDLQVDRKGNIKQVCAACGHSELVNMTHKLCTYIQNHPPEGRSTSKKEAKKEKKKKEEVEGVKKGATTSRRKKVEEDAQSKKTSKSNQTSSQDSNEEDIEENDVEDDGNEKNVLPPGGLGNANLDELAENAAKNLVISSSESPKYSKPGKDEGDDHLQWSADTSREAMKARQAEAAAAAKVLEGLTETKKKKDTVSIENDRKEDVISSLREFSSNHSVPAIAEKVLEWFPLNENSVMDQTEQVLHCLIRSEDIKRKGLDSKVQMIAGVIRALAASGGYSQIPIEIQWKICNYMEVLCEEASKIPVAVILKVFYDEDVVEEDIILKWYYTESKTKGGKLARTNAFALVEWLENAESESDSSA</sequence>
<evidence type="ECO:0000256" key="5">
    <source>
        <dbReference type="ARBA" id="ARBA00023134"/>
    </source>
</evidence>
<dbReference type="SUPFAM" id="SSF48371">
    <property type="entry name" value="ARM repeat"/>
    <property type="match status" value="1"/>
</dbReference>
<keyword evidence="4" id="KW-0648">Protein biosynthesis</keyword>
<keyword evidence="5" id="KW-0342">GTP-binding</keyword>
<feature type="domain" description="W2" evidence="7">
    <location>
        <begin position="303"/>
        <end position="468"/>
    </location>
</feature>
<name>A0A9C7Q1L1_9RHOD</name>
<feature type="compositionally biased region" description="Acidic residues" evidence="6">
    <location>
        <begin position="202"/>
        <end position="216"/>
    </location>
</feature>
<dbReference type="Gene3D" id="3.30.30.170">
    <property type="match status" value="1"/>
</dbReference>
<evidence type="ECO:0000259" key="7">
    <source>
        <dbReference type="PROSITE" id="PS51363"/>
    </source>
</evidence>
<dbReference type="Pfam" id="PF02020">
    <property type="entry name" value="W2"/>
    <property type="match status" value="1"/>
</dbReference>
<keyword evidence="9" id="KW-1185">Reference proteome</keyword>
<proteinExistence type="inferred from homology"/>
<dbReference type="Gene3D" id="2.20.25.350">
    <property type="match status" value="1"/>
</dbReference>
<dbReference type="FunFam" id="2.20.25.350:FF:000001">
    <property type="entry name" value="Eukaryotic translation initiation factor 5"/>
    <property type="match status" value="1"/>
</dbReference>
<dbReference type="InterPro" id="IPR016189">
    <property type="entry name" value="Transl_init_fac_IF2/IF5_N"/>
</dbReference>
<evidence type="ECO:0000313" key="8">
    <source>
        <dbReference type="EMBL" id="GJQ14541.1"/>
    </source>
</evidence>
<dbReference type="SMART" id="SM00653">
    <property type="entry name" value="eIF2B_5"/>
    <property type="match status" value="1"/>
</dbReference>
<dbReference type="PROSITE" id="PS51363">
    <property type="entry name" value="W2"/>
    <property type="match status" value="1"/>
</dbReference>
<protein>
    <recommendedName>
        <fullName evidence="7">W2 domain-containing protein</fullName>
    </recommendedName>
</protein>
<dbReference type="Proteomes" id="UP001061958">
    <property type="component" value="Unassembled WGS sequence"/>
</dbReference>
<dbReference type="GO" id="GO:0071074">
    <property type="term" value="F:eukaryotic initiation factor eIF2 binding"/>
    <property type="evidence" value="ECO:0007669"/>
    <property type="project" value="TreeGrafter"/>
</dbReference>
<dbReference type="GO" id="GO:0005829">
    <property type="term" value="C:cytosol"/>
    <property type="evidence" value="ECO:0007669"/>
    <property type="project" value="TreeGrafter"/>
</dbReference>
<evidence type="ECO:0000256" key="6">
    <source>
        <dbReference type="SAM" id="MobiDB-lite"/>
    </source>
</evidence>
<dbReference type="EMBL" id="BQMJ01000056">
    <property type="protein sequence ID" value="GJQ14541.1"/>
    <property type="molecule type" value="Genomic_DNA"/>
</dbReference>
<dbReference type="Pfam" id="PF01873">
    <property type="entry name" value="eIF-5_eIF-2B"/>
    <property type="match status" value="1"/>
</dbReference>
<reference evidence="8" key="1">
    <citation type="journal article" date="2022" name="Proc. Natl. Acad. Sci. U.S.A.">
        <title>Life cycle and functional genomics of the unicellular red alga Galdieria for elucidating algal and plant evolution and industrial use.</title>
        <authorList>
            <person name="Hirooka S."/>
            <person name="Itabashi T."/>
            <person name="Ichinose T.M."/>
            <person name="Onuma R."/>
            <person name="Fujiwara T."/>
            <person name="Yamashita S."/>
            <person name="Jong L.W."/>
            <person name="Tomita R."/>
            <person name="Iwane A.H."/>
            <person name="Miyagishima S.Y."/>
        </authorList>
    </citation>
    <scope>NUCLEOTIDE SEQUENCE</scope>
    <source>
        <strain evidence="8">NBRC 102759</strain>
    </source>
</reference>
<dbReference type="InterPro" id="IPR002735">
    <property type="entry name" value="Transl_init_fac_IF2/IF5_dom"/>
</dbReference>
<dbReference type="OrthoDB" id="10250831at2759"/>
<evidence type="ECO:0000256" key="3">
    <source>
        <dbReference type="ARBA" id="ARBA00022741"/>
    </source>
</evidence>
<dbReference type="InterPro" id="IPR016190">
    <property type="entry name" value="Transl_init_fac_IF2/IF5_Zn-bd"/>
</dbReference>
<dbReference type="PANTHER" id="PTHR23001">
    <property type="entry name" value="EUKARYOTIC TRANSLATION INITIATION FACTOR"/>
    <property type="match status" value="1"/>
</dbReference>
<dbReference type="InterPro" id="IPR003307">
    <property type="entry name" value="W2_domain"/>
</dbReference>
<evidence type="ECO:0000313" key="9">
    <source>
        <dbReference type="Proteomes" id="UP001061958"/>
    </source>
</evidence>
<dbReference type="GO" id="GO:0005525">
    <property type="term" value="F:GTP binding"/>
    <property type="evidence" value="ECO:0007669"/>
    <property type="project" value="UniProtKB-KW"/>
</dbReference>
<evidence type="ECO:0000256" key="1">
    <source>
        <dbReference type="ARBA" id="ARBA00010397"/>
    </source>
</evidence>
<evidence type="ECO:0000256" key="4">
    <source>
        <dbReference type="ARBA" id="ARBA00022917"/>
    </source>
</evidence>
<comment type="caution">
    <text evidence="8">The sequence shown here is derived from an EMBL/GenBank/DDBJ whole genome shotgun (WGS) entry which is preliminary data.</text>
</comment>
<feature type="compositionally biased region" description="Basic and acidic residues" evidence="6">
    <location>
        <begin position="147"/>
        <end position="171"/>
    </location>
</feature>
<feature type="region of interest" description="Disordered" evidence="6">
    <location>
        <begin position="143"/>
        <end position="231"/>
    </location>
</feature>
<dbReference type="SMART" id="SM00515">
    <property type="entry name" value="eIF5C"/>
    <property type="match status" value="1"/>
</dbReference>
<comment type="similarity">
    <text evidence="1">Belongs to the eIF-2-beta/eIF-5 family.</text>
</comment>
<organism evidence="8 9">
    <name type="scientific">Galdieria partita</name>
    <dbReference type="NCBI Taxonomy" id="83374"/>
    <lineage>
        <taxon>Eukaryota</taxon>
        <taxon>Rhodophyta</taxon>
        <taxon>Bangiophyceae</taxon>
        <taxon>Galdieriales</taxon>
        <taxon>Galdieriaceae</taxon>
        <taxon>Galdieria</taxon>
    </lineage>
</organism>
<evidence type="ECO:0000256" key="2">
    <source>
        <dbReference type="ARBA" id="ARBA00022540"/>
    </source>
</evidence>
<dbReference type="GO" id="GO:0001732">
    <property type="term" value="P:formation of cytoplasmic translation initiation complex"/>
    <property type="evidence" value="ECO:0007669"/>
    <property type="project" value="TreeGrafter"/>
</dbReference>
<dbReference type="SUPFAM" id="SSF75689">
    <property type="entry name" value="Zinc-binding domain of translation initiation factor 2 beta"/>
    <property type="match status" value="1"/>
</dbReference>
<keyword evidence="2" id="KW-0396">Initiation factor</keyword>
<dbReference type="AlphaFoldDB" id="A0A9C7Q1L1"/>
<dbReference type="GO" id="GO:0005092">
    <property type="term" value="F:GDP-dissociation inhibitor activity"/>
    <property type="evidence" value="ECO:0007669"/>
    <property type="project" value="TreeGrafter"/>
</dbReference>
<dbReference type="PANTHER" id="PTHR23001:SF7">
    <property type="entry name" value="EUKARYOTIC TRANSLATION INITIATION FACTOR 5"/>
    <property type="match status" value="1"/>
</dbReference>
<dbReference type="SUPFAM" id="SSF100966">
    <property type="entry name" value="Translation initiation factor 2 beta, aIF2beta, N-terminal domain"/>
    <property type="match status" value="1"/>
</dbReference>
<accession>A0A9C7Q1L1</accession>
<dbReference type="InterPro" id="IPR045196">
    <property type="entry name" value="IF2/IF5"/>
</dbReference>
<dbReference type="InterPro" id="IPR016024">
    <property type="entry name" value="ARM-type_fold"/>
</dbReference>
<dbReference type="FunFam" id="3.30.30.170:FF:000002">
    <property type="entry name" value="Eukaryotic translation initiation factor 5"/>
    <property type="match status" value="1"/>
</dbReference>
<dbReference type="Gene3D" id="1.25.40.180">
    <property type="match status" value="1"/>
</dbReference>
<gene>
    <name evidence="8" type="ORF">GpartN1_g6332.t1</name>
</gene>